<proteinExistence type="predicted"/>
<evidence type="ECO:0000313" key="3">
    <source>
        <dbReference type="EMBL" id="KAJ9708824.1"/>
    </source>
</evidence>
<dbReference type="SUPFAM" id="SSF81383">
    <property type="entry name" value="F-box domain"/>
    <property type="match status" value="1"/>
</dbReference>
<evidence type="ECO:0000259" key="2">
    <source>
        <dbReference type="PROSITE" id="PS50181"/>
    </source>
</evidence>
<dbReference type="Gene3D" id="1.25.40.10">
    <property type="entry name" value="Tetratricopeptide repeat domain"/>
    <property type="match status" value="1"/>
</dbReference>
<comment type="caution">
    <text evidence="3">The sequence shown here is derived from an EMBL/GenBank/DDBJ whole genome shotgun (WGS) entry which is preliminary data.</text>
</comment>
<dbReference type="InterPro" id="IPR001810">
    <property type="entry name" value="F-box_dom"/>
</dbReference>
<evidence type="ECO:0000313" key="4">
    <source>
        <dbReference type="Proteomes" id="UP001168098"/>
    </source>
</evidence>
<gene>
    <name evidence="3" type="ORF">PVL29_000704</name>
</gene>
<dbReference type="InterPro" id="IPR006597">
    <property type="entry name" value="Sel1-like"/>
</dbReference>
<keyword evidence="4" id="KW-1185">Reference proteome</keyword>
<dbReference type="AlphaFoldDB" id="A0AA39AM65"/>
<organism evidence="3 4">
    <name type="scientific">Vitis rotundifolia</name>
    <name type="common">Muscadine grape</name>
    <dbReference type="NCBI Taxonomy" id="103349"/>
    <lineage>
        <taxon>Eukaryota</taxon>
        <taxon>Viridiplantae</taxon>
        <taxon>Streptophyta</taxon>
        <taxon>Embryophyta</taxon>
        <taxon>Tracheophyta</taxon>
        <taxon>Spermatophyta</taxon>
        <taxon>Magnoliopsida</taxon>
        <taxon>eudicotyledons</taxon>
        <taxon>Gunneridae</taxon>
        <taxon>Pentapetalae</taxon>
        <taxon>rosids</taxon>
        <taxon>Vitales</taxon>
        <taxon>Vitaceae</taxon>
        <taxon>Viteae</taxon>
        <taxon>Vitis</taxon>
    </lineage>
</organism>
<dbReference type="PANTHER" id="PTHR45088">
    <property type="entry name" value="OSJNBA0022H21.17 PROTEIN"/>
    <property type="match status" value="1"/>
</dbReference>
<dbReference type="EMBL" id="JARBHA010000001">
    <property type="protein sequence ID" value="KAJ9708824.1"/>
    <property type="molecule type" value="Genomic_DNA"/>
</dbReference>
<dbReference type="SUPFAM" id="SSF81901">
    <property type="entry name" value="HCP-like"/>
    <property type="match status" value="1"/>
</dbReference>
<dbReference type="PANTHER" id="PTHR45088:SF1">
    <property type="entry name" value="OS04G0476000 PROTEIN"/>
    <property type="match status" value="1"/>
</dbReference>
<dbReference type="InterPro" id="IPR036047">
    <property type="entry name" value="F-box-like_dom_sf"/>
</dbReference>
<feature type="region of interest" description="Disordered" evidence="1">
    <location>
        <begin position="17"/>
        <end position="43"/>
    </location>
</feature>
<protein>
    <recommendedName>
        <fullName evidence="2">F-box domain-containing protein</fullName>
    </recommendedName>
</protein>
<evidence type="ECO:0000256" key="1">
    <source>
        <dbReference type="SAM" id="MobiDB-lite"/>
    </source>
</evidence>
<sequence length="335" mass="37751">MKQRTWPVKSEGSRFTALRLSSGSGKKEETHLRSKRYSSITIPSRSSREETDFSKLPDDILQKITATFTLPDLQTASLVCRSWRDSLRPLREAMLLLKWGKRFKHGHGGVRPNIQKALDSFLKGAARGSTLAMVDAGLIYWEMGKKEESIALYRKAAELGDPTAQCNLGISYLHSERPKREEAAKWLYLSSNAGYVRAQYQLALCLHRGRGMDCNLPEAARWYLKAAEGGYVRAMYNVSLCYSYGEGLVHSHRQARRWMKRAADRGHSKAQFEHGLGLFSEGEMMKAVVYLELATRAGETAAAHVKNVILQQLSSTSRDRAMLLADNWRALPTSH</sequence>
<dbReference type="Pfam" id="PF08238">
    <property type="entry name" value="Sel1"/>
    <property type="match status" value="5"/>
</dbReference>
<dbReference type="PROSITE" id="PS50181">
    <property type="entry name" value="FBOX"/>
    <property type="match status" value="1"/>
</dbReference>
<dbReference type="InterPro" id="IPR053301">
    <property type="entry name" value="F-box_motif"/>
</dbReference>
<accession>A0AA39AM65</accession>
<feature type="domain" description="F-box" evidence="2">
    <location>
        <begin position="50"/>
        <end position="97"/>
    </location>
</feature>
<dbReference type="CDD" id="cd09917">
    <property type="entry name" value="F-box_SF"/>
    <property type="match status" value="1"/>
</dbReference>
<reference evidence="3 4" key="1">
    <citation type="journal article" date="2023" name="BMC Biotechnol.">
        <title>Vitis rotundifolia cv Carlos genome sequencing.</title>
        <authorList>
            <person name="Huff M."/>
            <person name="Hulse-Kemp A."/>
            <person name="Scheffler B."/>
            <person name="Youngblood R."/>
            <person name="Simpson S."/>
            <person name="Babiker E."/>
            <person name="Staton M."/>
        </authorList>
    </citation>
    <scope>NUCLEOTIDE SEQUENCE [LARGE SCALE GENOMIC DNA]</scope>
    <source>
        <tissue evidence="3">Leaf</tissue>
    </source>
</reference>
<dbReference type="SMART" id="SM00671">
    <property type="entry name" value="SEL1"/>
    <property type="match status" value="5"/>
</dbReference>
<dbReference type="Pfam" id="PF00646">
    <property type="entry name" value="F-box"/>
    <property type="match status" value="1"/>
</dbReference>
<dbReference type="Proteomes" id="UP001168098">
    <property type="component" value="Unassembled WGS sequence"/>
</dbReference>
<dbReference type="InterPro" id="IPR011990">
    <property type="entry name" value="TPR-like_helical_dom_sf"/>
</dbReference>
<name>A0AA39AM65_VITRO</name>
<dbReference type="Gene3D" id="1.20.1280.50">
    <property type="match status" value="1"/>
</dbReference>